<comment type="caution">
    <text evidence="1">The sequence shown here is derived from an EMBL/GenBank/DDBJ whole genome shotgun (WGS) entry which is preliminary data.</text>
</comment>
<dbReference type="Proteomes" id="UP001163321">
    <property type="component" value="Chromosome 1"/>
</dbReference>
<evidence type="ECO:0000313" key="1">
    <source>
        <dbReference type="EMBL" id="KAI9922737.1"/>
    </source>
</evidence>
<reference evidence="1 2" key="1">
    <citation type="journal article" date="2022" name="bioRxiv">
        <title>The genome of the oomycete Peronosclerospora sorghi, a cosmopolitan pathogen of maize and sorghum, is inflated with dispersed pseudogenes.</title>
        <authorList>
            <person name="Fletcher K."/>
            <person name="Martin F."/>
            <person name="Isakeit T."/>
            <person name="Cavanaugh K."/>
            <person name="Magill C."/>
            <person name="Michelmore R."/>
        </authorList>
    </citation>
    <scope>NUCLEOTIDE SEQUENCE [LARGE SCALE GENOMIC DNA]</scope>
    <source>
        <strain evidence="1">P6</strain>
    </source>
</reference>
<keyword evidence="2" id="KW-1185">Reference proteome</keyword>
<protein>
    <submittedName>
        <fullName evidence="1">Uncharacterized protein</fullName>
    </submittedName>
</protein>
<name>A0ACC0WWH3_9STRA</name>
<evidence type="ECO:0000313" key="2">
    <source>
        <dbReference type="Proteomes" id="UP001163321"/>
    </source>
</evidence>
<organism evidence="1 2">
    <name type="scientific">Peronosclerospora sorghi</name>
    <dbReference type="NCBI Taxonomy" id="230839"/>
    <lineage>
        <taxon>Eukaryota</taxon>
        <taxon>Sar</taxon>
        <taxon>Stramenopiles</taxon>
        <taxon>Oomycota</taxon>
        <taxon>Peronosporomycetes</taxon>
        <taxon>Peronosporales</taxon>
        <taxon>Peronosporaceae</taxon>
        <taxon>Peronosclerospora</taxon>
    </lineage>
</organism>
<gene>
    <name evidence="1" type="ORF">PsorP6_002172</name>
</gene>
<proteinExistence type="predicted"/>
<sequence length="142" mass="16408">MENVKRGKLKLKTTCKLKVASKQRKYKKKVSKHQESNGEQLVEQEKSSSVEIATDDDDMTPAQRRHAAHQKKREHQEIEKLASKTYRERIEELNQHLGSLTEHHDVPRVSNCYCRLVVASLELMFLRTKILIGVGCGQRLSK</sequence>
<dbReference type="EMBL" id="CM047580">
    <property type="protein sequence ID" value="KAI9922737.1"/>
    <property type="molecule type" value="Genomic_DNA"/>
</dbReference>
<accession>A0ACC0WWH3</accession>